<dbReference type="RefSeq" id="WP_329358192.1">
    <property type="nucleotide sequence ID" value="NZ_CP109490.1"/>
</dbReference>
<evidence type="ECO:0008006" key="3">
    <source>
        <dbReference type="Google" id="ProtNLM"/>
    </source>
</evidence>
<accession>A0ABZ1ZMT0</accession>
<organism evidence="1 2">
    <name type="scientific">Streptomyces anulatus</name>
    <name type="common">Streptomyces chrysomallus</name>
    <dbReference type="NCBI Taxonomy" id="1892"/>
    <lineage>
        <taxon>Bacteria</taxon>
        <taxon>Bacillati</taxon>
        <taxon>Actinomycetota</taxon>
        <taxon>Actinomycetes</taxon>
        <taxon>Kitasatosporales</taxon>
        <taxon>Streptomycetaceae</taxon>
        <taxon>Streptomyces</taxon>
    </lineage>
</organism>
<evidence type="ECO:0000313" key="2">
    <source>
        <dbReference type="Proteomes" id="UP001431926"/>
    </source>
</evidence>
<evidence type="ECO:0000313" key="1">
    <source>
        <dbReference type="EMBL" id="WUX40056.1"/>
    </source>
</evidence>
<dbReference type="Proteomes" id="UP001431926">
    <property type="component" value="Chromosome"/>
</dbReference>
<gene>
    <name evidence="1" type="ORF">OG367_29310</name>
</gene>
<proteinExistence type="predicted"/>
<reference evidence="1" key="1">
    <citation type="submission" date="2022-10" db="EMBL/GenBank/DDBJ databases">
        <title>The complete genomes of actinobacterial strains from the NBC collection.</title>
        <authorList>
            <person name="Joergensen T.S."/>
            <person name="Alvarez Arevalo M."/>
            <person name="Sterndorff E.B."/>
            <person name="Faurdal D."/>
            <person name="Vuksanovic O."/>
            <person name="Mourched A.-S."/>
            <person name="Charusanti P."/>
            <person name="Shaw S."/>
            <person name="Blin K."/>
            <person name="Weber T."/>
        </authorList>
    </citation>
    <scope>NUCLEOTIDE SEQUENCE</scope>
    <source>
        <strain evidence="1">NBC_01436</strain>
    </source>
</reference>
<protein>
    <recommendedName>
        <fullName evidence="3">ABC transporter ATP-binding protein</fullName>
    </recommendedName>
</protein>
<sequence>MSTGAPVSRLAGVDRVYAPTALERDLRTMAPGGAFRLDAAGWFTG</sequence>
<dbReference type="EMBL" id="CP109491">
    <property type="protein sequence ID" value="WUX40056.1"/>
    <property type="molecule type" value="Genomic_DNA"/>
</dbReference>
<name>A0ABZ1ZMT0_STRAQ</name>
<keyword evidence="2" id="KW-1185">Reference proteome</keyword>